<name>A0A427ANE1_ENSVE</name>
<dbReference type="EMBL" id="AMZH03001854">
    <property type="protein sequence ID" value="RRT77738.1"/>
    <property type="molecule type" value="Genomic_DNA"/>
</dbReference>
<keyword evidence="1" id="KW-0472">Membrane</keyword>
<evidence type="ECO:0000313" key="3">
    <source>
        <dbReference type="Proteomes" id="UP000287651"/>
    </source>
</evidence>
<dbReference type="Proteomes" id="UP000287651">
    <property type="component" value="Unassembled WGS sequence"/>
</dbReference>
<evidence type="ECO:0000256" key="1">
    <source>
        <dbReference type="SAM" id="Phobius"/>
    </source>
</evidence>
<organism evidence="2 3">
    <name type="scientific">Ensete ventricosum</name>
    <name type="common">Abyssinian banana</name>
    <name type="synonym">Musa ensete</name>
    <dbReference type="NCBI Taxonomy" id="4639"/>
    <lineage>
        <taxon>Eukaryota</taxon>
        <taxon>Viridiplantae</taxon>
        <taxon>Streptophyta</taxon>
        <taxon>Embryophyta</taxon>
        <taxon>Tracheophyta</taxon>
        <taxon>Spermatophyta</taxon>
        <taxon>Magnoliopsida</taxon>
        <taxon>Liliopsida</taxon>
        <taxon>Zingiberales</taxon>
        <taxon>Musaceae</taxon>
        <taxon>Ensete</taxon>
    </lineage>
</organism>
<dbReference type="AlphaFoldDB" id="A0A427ANE1"/>
<keyword evidence="1" id="KW-0812">Transmembrane</keyword>
<feature type="transmembrane region" description="Helical" evidence="1">
    <location>
        <begin position="69"/>
        <end position="96"/>
    </location>
</feature>
<proteinExistence type="predicted"/>
<protein>
    <submittedName>
        <fullName evidence="2">Uncharacterized protein</fullName>
    </submittedName>
</protein>
<sequence length="99" mass="10776">MRSCRLGLGDVELSLEDKVGLKRAVGIRVVGSRSCFLELELELLEVGVLLGGPNNWYQSSDPRRSYCDFMVAPFVIIVTAAIIVNVVVATIIVILATLL</sequence>
<reference evidence="2 3" key="1">
    <citation type="journal article" date="2014" name="Agronomy (Basel)">
        <title>A Draft Genome Sequence for Ensete ventricosum, the Drought-Tolerant Tree Against Hunger.</title>
        <authorList>
            <person name="Harrison J."/>
            <person name="Moore K.A."/>
            <person name="Paszkiewicz K."/>
            <person name="Jones T."/>
            <person name="Grant M."/>
            <person name="Ambacheew D."/>
            <person name="Muzemil S."/>
            <person name="Studholme D.J."/>
        </authorList>
    </citation>
    <scope>NUCLEOTIDE SEQUENCE [LARGE SCALE GENOMIC DNA]</scope>
</reference>
<gene>
    <name evidence="2" type="ORF">B296_00003100</name>
</gene>
<evidence type="ECO:0000313" key="2">
    <source>
        <dbReference type="EMBL" id="RRT77738.1"/>
    </source>
</evidence>
<comment type="caution">
    <text evidence="2">The sequence shown here is derived from an EMBL/GenBank/DDBJ whole genome shotgun (WGS) entry which is preliminary data.</text>
</comment>
<accession>A0A427ANE1</accession>
<keyword evidence="1" id="KW-1133">Transmembrane helix</keyword>